<reference evidence="3" key="2">
    <citation type="submission" date="2020-04" db="EMBL/GenBank/DDBJ databases">
        <authorList>
            <consortium name="NCBI Genome Project"/>
        </authorList>
    </citation>
    <scope>NUCLEOTIDE SEQUENCE</scope>
    <source>
        <strain evidence="3">CBS 342.82</strain>
    </source>
</reference>
<reference evidence="3" key="3">
    <citation type="submission" date="2025-08" db="UniProtKB">
        <authorList>
            <consortium name="RefSeq"/>
        </authorList>
    </citation>
    <scope>IDENTIFICATION</scope>
    <source>
        <strain evidence="3">CBS 342.82</strain>
    </source>
</reference>
<sequence>MGVSEAQALCEFTDKEWNKFLKATRTLVVLFFGVEADLKVKDATYQNKAKEWAEIARSGLAEGGSKWSWDDLSDDDQAAALHIVKDYIGNGKEVNARGFELRMTEAFRYQRRKIAESSEHDRDGVNNEPLRGDNGSLRGHNETLPSIHNLFDHMDSGNEMR</sequence>
<evidence type="ECO:0000313" key="3">
    <source>
        <dbReference type="RefSeq" id="XP_033454753.1"/>
    </source>
</evidence>
<name>A0A6J3LSX6_9PEZI</name>
<feature type="compositionally biased region" description="Basic and acidic residues" evidence="1">
    <location>
        <begin position="150"/>
        <end position="161"/>
    </location>
</feature>
<accession>A0A6J3LSX6</accession>
<keyword evidence="2" id="KW-1185">Reference proteome</keyword>
<dbReference type="AlphaFoldDB" id="A0A6J3LSX6"/>
<feature type="region of interest" description="Disordered" evidence="1">
    <location>
        <begin position="117"/>
        <end position="161"/>
    </location>
</feature>
<organism evidence="3">
    <name type="scientific">Dissoconium aciculare CBS 342.82</name>
    <dbReference type="NCBI Taxonomy" id="1314786"/>
    <lineage>
        <taxon>Eukaryota</taxon>
        <taxon>Fungi</taxon>
        <taxon>Dikarya</taxon>
        <taxon>Ascomycota</taxon>
        <taxon>Pezizomycotina</taxon>
        <taxon>Dothideomycetes</taxon>
        <taxon>Dothideomycetidae</taxon>
        <taxon>Mycosphaerellales</taxon>
        <taxon>Dissoconiaceae</taxon>
        <taxon>Dissoconium</taxon>
    </lineage>
</organism>
<evidence type="ECO:0000313" key="2">
    <source>
        <dbReference type="Proteomes" id="UP000504637"/>
    </source>
</evidence>
<dbReference type="RefSeq" id="XP_033454753.1">
    <property type="nucleotide sequence ID" value="XM_033606142.1"/>
</dbReference>
<proteinExistence type="predicted"/>
<reference evidence="3" key="1">
    <citation type="submission" date="2020-01" db="EMBL/GenBank/DDBJ databases">
        <authorList>
            <consortium name="DOE Joint Genome Institute"/>
            <person name="Haridas S."/>
            <person name="Albert R."/>
            <person name="Binder M."/>
            <person name="Bloem J."/>
            <person name="Labutti K."/>
            <person name="Salamov A."/>
            <person name="Andreopoulos B."/>
            <person name="Baker S.E."/>
            <person name="Barry K."/>
            <person name="Bills G."/>
            <person name="Bluhm B.H."/>
            <person name="Cannon C."/>
            <person name="Castanera R."/>
            <person name="Culley D.E."/>
            <person name="Daum C."/>
            <person name="Ezra D."/>
            <person name="Gonzalez J.B."/>
            <person name="Henrissat B."/>
            <person name="Kuo A."/>
            <person name="Liang C."/>
            <person name="Lipzen A."/>
            <person name="Lutzoni F."/>
            <person name="Magnuson J."/>
            <person name="Mondo S."/>
            <person name="Nolan M."/>
            <person name="Ohm R."/>
            <person name="Pangilinan J."/>
            <person name="Park H.-J."/>
            <person name="Ramirez L."/>
            <person name="Alfaro M."/>
            <person name="Sun H."/>
            <person name="Tritt A."/>
            <person name="Yoshinaga Y."/>
            <person name="Zwiers L.-H."/>
            <person name="Turgeon B.G."/>
            <person name="Goodwin S.B."/>
            <person name="Spatafora J.W."/>
            <person name="Crous P.W."/>
            <person name="Grigoriev I.V."/>
        </authorList>
    </citation>
    <scope>NUCLEOTIDE SEQUENCE</scope>
    <source>
        <strain evidence="3">CBS 342.82</strain>
    </source>
</reference>
<dbReference type="Proteomes" id="UP000504637">
    <property type="component" value="Unplaced"/>
</dbReference>
<gene>
    <name evidence="3" type="ORF">K489DRAFT_385612</name>
</gene>
<evidence type="ECO:0000256" key="1">
    <source>
        <dbReference type="SAM" id="MobiDB-lite"/>
    </source>
</evidence>
<dbReference type="GeneID" id="54363942"/>
<protein>
    <submittedName>
        <fullName evidence="3">Uncharacterized protein</fullName>
    </submittedName>
</protein>